<keyword evidence="3" id="KW-0804">Transcription</keyword>
<evidence type="ECO:0000313" key="7">
    <source>
        <dbReference type="Proteomes" id="UP000244978"/>
    </source>
</evidence>
<feature type="DNA-binding region" description="H-T-H motif" evidence="4">
    <location>
        <begin position="32"/>
        <end position="51"/>
    </location>
</feature>
<dbReference type="PROSITE" id="PS50977">
    <property type="entry name" value="HTH_TETR_2"/>
    <property type="match status" value="1"/>
</dbReference>
<evidence type="ECO:0000256" key="1">
    <source>
        <dbReference type="ARBA" id="ARBA00023015"/>
    </source>
</evidence>
<accession>A0A2U1T0H4</accession>
<dbReference type="PANTHER" id="PTHR30055">
    <property type="entry name" value="HTH-TYPE TRANSCRIPTIONAL REGULATOR RUTR"/>
    <property type="match status" value="1"/>
</dbReference>
<dbReference type="InterPro" id="IPR025996">
    <property type="entry name" value="MT1864/Rv1816-like_C"/>
</dbReference>
<dbReference type="InterPro" id="IPR050109">
    <property type="entry name" value="HTH-type_TetR-like_transc_reg"/>
</dbReference>
<dbReference type="InterPro" id="IPR001647">
    <property type="entry name" value="HTH_TetR"/>
</dbReference>
<reference evidence="7" key="1">
    <citation type="submission" date="2018-04" db="EMBL/GenBank/DDBJ databases">
        <authorList>
            <person name="Liu S."/>
            <person name="Wang Z."/>
            <person name="Li J."/>
        </authorList>
    </citation>
    <scope>NUCLEOTIDE SEQUENCE [LARGE SCALE GENOMIC DNA]</scope>
    <source>
        <strain evidence="7">S1194</strain>
    </source>
</reference>
<dbReference type="InterPro" id="IPR009057">
    <property type="entry name" value="Homeodomain-like_sf"/>
</dbReference>
<dbReference type="SUPFAM" id="SSF46689">
    <property type="entry name" value="Homeodomain-like"/>
    <property type="match status" value="1"/>
</dbReference>
<protein>
    <submittedName>
        <fullName evidence="6">TetR family transcriptional regulator</fullName>
    </submittedName>
</protein>
<dbReference type="Proteomes" id="UP000244978">
    <property type="component" value="Unassembled WGS sequence"/>
</dbReference>
<dbReference type="GO" id="GO:0003700">
    <property type="term" value="F:DNA-binding transcription factor activity"/>
    <property type="evidence" value="ECO:0007669"/>
    <property type="project" value="TreeGrafter"/>
</dbReference>
<dbReference type="EMBL" id="QEEX01000001">
    <property type="protein sequence ID" value="PWB97362.1"/>
    <property type="molecule type" value="Genomic_DNA"/>
</dbReference>
<evidence type="ECO:0000313" key="6">
    <source>
        <dbReference type="EMBL" id="PWB97362.1"/>
    </source>
</evidence>
<keyword evidence="7" id="KW-1185">Reference proteome</keyword>
<dbReference type="SUPFAM" id="SSF48498">
    <property type="entry name" value="Tetracyclin repressor-like, C-terminal domain"/>
    <property type="match status" value="1"/>
</dbReference>
<dbReference type="Pfam" id="PF00440">
    <property type="entry name" value="TetR_N"/>
    <property type="match status" value="1"/>
</dbReference>
<dbReference type="Gene3D" id="1.10.357.10">
    <property type="entry name" value="Tetracycline Repressor, domain 2"/>
    <property type="match status" value="1"/>
</dbReference>
<comment type="caution">
    <text evidence="6">The sequence shown here is derived from an EMBL/GenBank/DDBJ whole genome shotgun (WGS) entry which is preliminary data.</text>
</comment>
<dbReference type="Pfam" id="PF13305">
    <property type="entry name" value="TetR_C_33"/>
    <property type="match status" value="1"/>
</dbReference>
<evidence type="ECO:0000259" key="5">
    <source>
        <dbReference type="PROSITE" id="PS50977"/>
    </source>
</evidence>
<organism evidence="6 7">
    <name type="scientific">Homoserinimonas hongtaonis</name>
    <dbReference type="NCBI Taxonomy" id="2079791"/>
    <lineage>
        <taxon>Bacteria</taxon>
        <taxon>Bacillati</taxon>
        <taxon>Actinomycetota</taxon>
        <taxon>Actinomycetes</taxon>
        <taxon>Micrococcales</taxon>
        <taxon>Microbacteriaceae</taxon>
        <taxon>Homoserinimonas</taxon>
    </lineage>
</organism>
<dbReference type="GO" id="GO:0000976">
    <property type="term" value="F:transcription cis-regulatory region binding"/>
    <property type="evidence" value="ECO:0007669"/>
    <property type="project" value="TreeGrafter"/>
</dbReference>
<evidence type="ECO:0000256" key="2">
    <source>
        <dbReference type="ARBA" id="ARBA00023125"/>
    </source>
</evidence>
<evidence type="ECO:0000256" key="4">
    <source>
        <dbReference type="PROSITE-ProRule" id="PRU00335"/>
    </source>
</evidence>
<dbReference type="PANTHER" id="PTHR30055:SF234">
    <property type="entry name" value="HTH-TYPE TRANSCRIPTIONAL REGULATOR BETI"/>
    <property type="match status" value="1"/>
</dbReference>
<proteinExistence type="predicted"/>
<name>A0A2U1T0H4_9MICO</name>
<dbReference type="AlphaFoldDB" id="A0A2U1T0H4"/>
<gene>
    <name evidence="6" type="ORF">DF220_05625</name>
</gene>
<keyword evidence="2 4" id="KW-0238">DNA-binding</keyword>
<dbReference type="InterPro" id="IPR036271">
    <property type="entry name" value="Tet_transcr_reg_TetR-rel_C_sf"/>
</dbReference>
<keyword evidence="1" id="KW-0805">Transcription regulation</keyword>
<feature type="domain" description="HTH tetR-type" evidence="5">
    <location>
        <begin position="9"/>
        <end position="69"/>
    </location>
</feature>
<dbReference type="RefSeq" id="WP_108997374.1">
    <property type="nucleotide sequence ID" value="NZ_QEEX01000001.1"/>
</dbReference>
<dbReference type="PRINTS" id="PR00455">
    <property type="entry name" value="HTHTETR"/>
</dbReference>
<sequence>MTDPRVEHQTRRNELVDVALTVLERDGFASLSVGAVARQAGIKPPSLYKQFTSKADIEAALITLGFARLADEYIGPAASAAEGSRLDHITALVSAYRAFGLANPQLYLLMHSKPFTGTDSERIDRAAVSRLRAFVAGPVGAMSAWAYAHGVLSLELVGAFPPELLDDIWARVSQAIAEFAPDE</sequence>
<evidence type="ECO:0000256" key="3">
    <source>
        <dbReference type="ARBA" id="ARBA00023163"/>
    </source>
</evidence>